<dbReference type="InterPro" id="IPR017850">
    <property type="entry name" value="Alkaline_phosphatase_core_sf"/>
</dbReference>
<dbReference type="GO" id="GO:0098552">
    <property type="term" value="C:side of membrane"/>
    <property type="evidence" value="ECO:0007669"/>
    <property type="project" value="UniProtKB-KW"/>
</dbReference>
<comment type="catalytic activity">
    <reaction evidence="22">
        <text>phosphoethanolamine + H2O = ethanolamine + phosphate</text>
        <dbReference type="Rhea" id="RHEA:16089"/>
        <dbReference type="ChEBI" id="CHEBI:15377"/>
        <dbReference type="ChEBI" id="CHEBI:43474"/>
        <dbReference type="ChEBI" id="CHEBI:57603"/>
        <dbReference type="ChEBI" id="CHEBI:58190"/>
    </reaction>
    <physiologicalReaction direction="left-to-right" evidence="22">
        <dbReference type="Rhea" id="RHEA:16090"/>
    </physiologicalReaction>
</comment>
<dbReference type="GO" id="GO:0046872">
    <property type="term" value="F:metal ion binding"/>
    <property type="evidence" value="ECO:0007669"/>
    <property type="project" value="UniProtKB-KW"/>
</dbReference>
<protein>
    <recommendedName>
        <fullName evidence="18">Alkaline phosphatase, tissue-nonspecific isozyme</fullName>
        <ecNumber evidence="4">3.1.3.1</ecNumber>
    </recommendedName>
    <alternativeName>
        <fullName evidence="19">Phosphoamidase</fullName>
    </alternativeName>
</protein>
<evidence type="ECO:0000256" key="16">
    <source>
        <dbReference type="ARBA" id="ARBA00036923"/>
    </source>
</evidence>
<dbReference type="GO" id="GO:0005886">
    <property type="term" value="C:plasma membrane"/>
    <property type="evidence" value="ECO:0007669"/>
    <property type="project" value="UniProtKB-SubCell"/>
</dbReference>
<accession>A0A6J8C235</accession>
<evidence type="ECO:0000313" key="30">
    <source>
        <dbReference type="EMBL" id="CAC5389852.1"/>
    </source>
</evidence>
<comment type="catalytic activity">
    <reaction evidence="23">
        <text>pyridoxal 5'-phosphate + H2O = pyridoxal + phosphate</text>
        <dbReference type="Rhea" id="RHEA:20533"/>
        <dbReference type="ChEBI" id="CHEBI:15377"/>
        <dbReference type="ChEBI" id="CHEBI:17310"/>
        <dbReference type="ChEBI" id="CHEBI:43474"/>
        <dbReference type="ChEBI" id="CHEBI:597326"/>
    </reaction>
    <physiologicalReaction direction="left-to-right" evidence="23">
        <dbReference type="Rhea" id="RHEA:20534"/>
    </physiologicalReaction>
</comment>
<evidence type="ECO:0000256" key="10">
    <source>
        <dbReference type="ARBA" id="ARBA00022833"/>
    </source>
</evidence>
<evidence type="ECO:0000256" key="29">
    <source>
        <dbReference type="SAM" id="SignalP"/>
    </source>
</evidence>
<comment type="catalytic activity">
    <reaction evidence="21">
        <text>ATP + H2O = ADP + phosphate + H(+)</text>
        <dbReference type="Rhea" id="RHEA:13065"/>
        <dbReference type="ChEBI" id="CHEBI:15377"/>
        <dbReference type="ChEBI" id="CHEBI:15378"/>
        <dbReference type="ChEBI" id="CHEBI:30616"/>
        <dbReference type="ChEBI" id="CHEBI:43474"/>
        <dbReference type="ChEBI" id="CHEBI:456216"/>
    </reaction>
    <physiologicalReaction direction="left-to-right" evidence="21">
        <dbReference type="Rhea" id="RHEA:13066"/>
    </physiologicalReaction>
</comment>
<proteinExistence type="inferred from homology"/>
<dbReference type="GO" id="GO:0031214">
    <property type="term" value="P:biomineral tissue development"/>
    <property type="evidence" value="ECO:0007669"/>
    <property type="project" value="UniProtKB-KW"/>
</dbReference>
<evidence type="ECO:0000256" key="5">
    <source>
        <dbReference type="ARBA" id="ARBA00022475"/>
    </source>
</evidence>
<evidence type="ECO:0000256" key="21">
    <source>
        <dbReference type="ARBA" id="ARBA00048778"/>
    </source>
</evidence>
<dbReference type="EMBL" id="CACVKT020004381">
    <property type="protein sequence ID" value="CAC5389852.1"/>
    <property type="molecule type" value="Genomic_DNA"/>
</dbReference>
<evidence type="ECO:0000256" key="26">
    <source>
        <dbReference type="PIRSR" id="PIRSR601952-2"/>
    </source>
</evidence>
<evidence type="ECO:0000313" key="31">
    <source>
        <dbReference type="Proteomes" id="UP000507470"/>
    </source>
</evidence>
<keyword evidence="12" id="KW-0472">Membrane</keyword>
<gene>
    <name evidence="30" type="ORF">MCOR_24987</name>
</gene>
<dbReference type="PRINTS" id="PR00113">
    <property type="entry name" value="ALKPHPHTASE"/>
</dbReference>
<evidence type="ECO:0000256" key="1">
    <source>
        <dbReference type="ARBA" id="ARBA00004609"/>
    </source>
</evidence>
<dbReference type="PANTHER" id="PTHR11596">
    <property type="entry name" value="ALKALINE PHOSPHATASE"/>
    <property type="match status" value="1"/>
</dbReference>
<dbReference type="Pfam" id="PF00245">
    <property type="entry name" value="Alk_phosphatase"/>
    <property type="match status" value="1"/>
</dbReference>
<organism evidence="30 31">
    <name type="scientific">Mytilus coruscus</name>
    <name type="common">Sea mussel</name>
    <dbReference type="NCBI Taxonomy" id="42192"/>
    <lineage>
        <taxon>Eukaryota</taxon>
        <taxon>Metazoa</taxon>
        <taxon>Spiralia</taxon>
        <taxon>Lophotrochozoa</taxon>
        <taxon>Mollusca</taxon>
        <taxon>Bivalvia</taxon>
        <taxon>Autobranchia</taxon>
        <taxon>Pteriomorphia</taxon>
        <taxon>Mytilida</taxon>
        <taxon>Mytiloidea</taxon>
        <taxon>Mytilidae</taxon>
        <taxon>Mytilinae</taxon>
        <taxon>Mytilus</taxon>
    </lineage>
</organism>
<keyword evidence="9 30" id="KW-0378">Hydrolase</keyword>
<evidence type="ECO:0000256" key="28">
    <source>
        <dbReference type="SAM" id="MobiDB-lite"/>
    </source>
</evidence>
<evidence type="ECO:0000256" key="11">
    <source>
        <dbReference type="ARBA" id="ARBA00022842"/>
    </source>
</evidence>
<evidence type="ECO:0000256" key="8">
    <source>
        <dbReference type="ARBA" id="ARBA00022723"/>
    </source>
</evidence>
<dbReference type="EC" id="3.1.3.1" evidence="4"/>
<dbReference type="Proteomes" id="UP000507470">
    <property type="component" value="Unassembled WGS sequence"/>
</dbReference>
<dbReference type="SUPFAM" id="SSF53649">
    <property type="entry name" value="Alkaline phosphatase-like"/>
    <property type="match status" value="1"/>
</dbReference>
<feature type="signal peptide" evidence="29">
    <location>
        <begin position="1"/>
        <end position="17"/>
    </location>
</feature>
<dbReference type="AlphaFoldDB" id="A0A6J8C235"/>
<evidence type="ECO:0000256" key="2">
    <source>
        <dbReference type="ARBA" id="ARBA00005984"/>
    </source>
</evidence>
<feature type="binding site" evidence="26">
    <location>
        <position position="355"/>
    </location>
    <ligand>
        <name>Zn(2+)</name>
        <dbReference type="ChEBI" id="CHEBI:29105"/>
        <label>2</label>
    </ligand>
</feature>
<dbReference type="OrthoDB" id="5818554at2759"/>
<dbReference type="CDD" id="cd16012">
    <property type="entry name" value="ALP"/>
    <property type="match status" value="1"/>
</dbReference>
<comment type="cofactor">
    <cofactor evidence="26">
        <name>Zn(2+)</name>
        <dbReference type="ChEBI" id="CHEBI:29105"/>
    </cofactor>
    <text evidence="26">Binds 2 Zn(2+) ions.</text>
</comment>
<keyword evidence="10 26" id="KW-0862">Zinc</keyword>
<feature type="binding site" evidence="26">
    <location>
        <position position="396"/>
    </location>
    <ligand>
        <name>Zn(2+)</name>
        <dbReference type="ChEBI" id="CHEBI:29105"/>
        <label>2</label>
    </ligand>
</feature>
<dbReference type="FunFam" id="3.40.720.10:FF:000008">
    <property type="entry name" value="Alkaline phosphatase"/>
    <property type="match status" value="1"/>
</dbReference>
<dbReference type="InterPro" id="IPR001952">
    <property type="entry name" value="Alkaline_phosphatase"/>
</dbReference>
<evidence type="ECO:0000256" key="19">
    <source>
        <dbReference type="ARBA" id="ARBA00042603"/>
    </source>
</evidence>
<reference evidence="30 31" key="1">
    <citation type="submission" date="2020-06" db="EMBL/GenBank/DDBJ databases">
        <authorList>
            <person name="Li R."/>
            <person name="Bekaert M."/>
        </authorList>
    </citation>
    <scope>NUCLEOTIDE SEQUENCE [LARGE SCALE GENOMIC DNA]</scope>
    <source>
        <strain evidence="31">wild</strain>
    </source>
</reference>
<dbReference type="PANTHER" id="PTHR11596:SF74">
    <property type="entry name" value="ALKALINE PHOSPHATASE, TISSUE-NONSPECIFIC ISOZYME"/>
    <property type="match status" value="1"/>
</dbReference>
<feature type="binding site" evidence="26">
    <location>
        <position position="475"/>
    </location>
    <ligand>
        <name>Zn(2+)</name>
        <dbReference type="ChEBI" id="CHEBI:29105"/>
        <label>2</label>
    </ligand>
</feature>
<evidence type="ECO:0000256" key="12">
    <source>
        <dbReference type="ARBA" id="ARBA00023136"/>
    </source>
</evidence>
<keyword evidence="13" id="KW-0325">Glycoprotein</keyword>
<keyword evidence="5" id="KW-1003">Cell membrane</keyword>
<feature type="binding site" evidence="26">
    <location>
        <position position="187"/>
    </location>
    <ligand>
        <name>Mg(2+)</name>
        <dbReference type="ChEBI" id="CHEBI:18420"/>
    </ligand>
</feature>
<feature type="binding site" evidence="26">
    <location>
        <position position="350"/>
    </location>
    <ligand>
        <name>Mg(2+)</name>
        <dbReference type="ChEBI" id="CHEBI:18420"/>
    </ligand>
</feature>
<evidence type="ECO:0000256" key="4">
    <source>
        <dbReference type="ARBA" id="ARBA00012647"/>
    </source>
</evidence>
<keyword evidence="14" id="KW-0449">Lipoprotein</keyword>
<dbReference type="GO" id="GO:0004035">
    <property type="term" value="F:alkaline phosphatase activity"/>
    <property type="evidence" value="ECO:0007669"/>
    <property type="project" value="UniProtKB-EC"/>
</dbReference>
<evidence type="ECO:0000256" key="25">
    <source>
        <dbReference type="PIRSR" id="PIRSR601952-1"/>
    </source>
</evidence>
<feature type="active site" description="Phosphoserine intermediate" evidence="25">
    <location>
        <position position="126"/>
    </location>
</feature>
<evidence type="ECO:0000256" key="17">
    <source>
        <dbReference type="ARBA" id="ARBA00037828"/>
    </source>
</evidence>
<evidence type="ECO:0000256" key="6">
    <source>
        <dbReference type="ARBA" id="ARBA00022591"/>
    </source>
</evidence>
<evidence type="ECO:0000256" key="18">
    <source>
        <dbReference type="ARBA" id="ARBA00040525"/>
    </source>
</evidence>
<evidence type="ECO:0000256" key="15">
    <source>
        <dbReference type="ARBA" id="ARBA00036105"/>
    </source>
</evidence>
<keyword evidence="29" id="KW-0732">Signal</keyword>
<keyword evidence="11 26" id="KW-0460">Magnesium</keyword>
<comment type="subcellular location">
    <subcellularLocation>
        <location evidence="1">Cell membrane</location>
        <topology evidence="1">Lipid-anchor</topology>
        <topology evidence="1">GPI-anchor</topology>
    </subcellularLocation>
    <subcellularLocation>
        <location evidence="17">Extracellular vesicle membrane</location>
        <topology evidence="17">Lipid-anchor</topology>
        <topology evidence="17">GPI-anchor</topology>
    </subcellularLocation>
</comment>
<comment type="catalytic activity">
    <reaction evidence="24">
        <text>ADP + H2O = AMP + phosphate + H(+)</text>
        <dbReference type="Rhea" id="RHEA:61436"/>
        <dbReference type="ChEBI" id="CHEBI:15377"/>
        <dbReference type="ChEBI" id="CHEBI:15378"/>
        <dbReference type="ChEBI" id="CHEBI:43474"/>
        <dbReference type="ChEBI" id="CHEBI:456215"/>
        <dbReference type="ChEBI" id="CHEBI:456216"/>
    </reaction>
    <physiologicalReaction direction="left-to-right" evidence="24">
        <dbReference type="Rhea" id="RHEA:61437"/>
    </physiologicalReaction>
</comment>
<name>A0A6J8C235_MYTCO</name>
<keyword evidence="6" id="KW-0091">Biomineralization</keyword>
<evidence type="ECO:0000256" key="22">
    <source>
        <dbReference type="ARBA" id="ARBA00048929"/>
    </source>
</evidence>
<evidence type="ECO:0000256" key="7">
    <source>
        <dbReference type="ARBA" id="ARBA00022622"/>
    </source>
</evidence>
<feature type="binding site" evidence="26">
    <location>
        <position position="76"/>
    </location>
    <ligand>
        <name>Mg(2+)</name>
        <dbReference type="ChEBI" id="CHEBI:18420"/>
    </ligand>
</feature>
<keyword evidence="31" id="KW-1185">Reference proteome</keyword>
<evidence type="ECO:0000256" key="23">
    <source>
        <dbReference type="ARBA" id="ARBA00049444"/>
    </source>
</evidence>
<sequence>MAVTAVFVLSLVLSTYGFLLDNAPTSSENSLFNSQYTGNGETPLYWRNRAKSDLDNSIKNQPIIGKAKNTIIMLGDGMSMTTVTSARILKGQLNGKTGEETILSWETFPNLALSKTYTQDYTTPDSAGTATAFLSGVKTNKGVIGVDASVPRGHCDPSPTHQLSTILDWSLAEGKSVGIVTTARITHATPSSAYAHVADRGWEGDHYTQHVTGGCKDIALQLVEDNPNIQVLMGGGRRFFLPYTAQDPESGSNTHYGRRDGRDLIKEWENDKTARNMSHKYVWNSKQFHQTNFSQLDYFLGLFDSSSMAYELDRFDTHYEVAGEPSLAEMTEAAITILQKNPKGFFLLVEGGKIDLAHHGNHAVKALHETLAFNDAVAKMDSMTNDRDTLAVVTADHSHTMVLAGYPARGNDILGLIKNSAGKLELAKDHKPLTSLIYGTGPGAWSGIRPDLTGVNTDDKEYVSESAIPFNPSTHAGEDVVIYAKGPMSHLFHATHEQNYIPHVLAFAKPPSYNRKPPSYNRKPPSYNRKPPSYNRKPPSYKRKPPSYNRKPPSYNRKPPSYNRKPPSYNRKPPSYNRKPPS</sequence>
<keyword evidence="8 26" id="KW-0479">Metal-binding</keyword>
<comment type="catalytic activity">
    <reaction evidence="16">
        <text>AMP + H2O = adenosine + phosphate</text>
        <dbReference type="Rhea" id="RHEA:29375"/>
        <dbReference type="ChEBI" id="CHEBI:15377"/>
        <dbReference type="ChEBI" id="CHEBI:16335"/>
        <dbReference type="ChEBI" id="CHEBI:43474"/>
        <dbReference type="ChEBI" id="CHEBI:456215"/>
    </reaction>
    <physiologicalReaction direction="left-to-right" evidence="16">
        <dbReference type="Rhea" id="RHEA:29376"/>
    </physiologicalReaction>
</comment>
<evidence type="ECO:0000256" key="9">
    <source>
        <dbReference type="ARBA" id="ARBA00022801"/>
    </source>
</evidence>
<dbReference type="SMART" id="SM00098">
    <property type="entry name" value="alkPPc"/>
    <property type="match status" value="1"/>
</dbReference>
<comment type="similarity">
    <text evidence="2 27">Belongs to the alkaline phosphatase family.</text>
</comment>
<comment type="catalytic activity">
    <reaction evidence="15">
        <text>a phosphate monoester + H2O = an alcohol + phosphate</text>
        <dbReference type="Rhea" id="RHEA:15017"/>
        <dbReference type="ChEBI" id="CHEBI:15377"/>
        <dbReference type="ChEBI" id="CHEBI:30879"/>
        <dbReference type="ChEBI" id="CHEBI:43474"/>
        <dbReference type="ChEBI" id="CHEBI:67140"/>
        <dbReference type="EC" id="3.1.3.1"/>
    </reaction>
    <physiologicalReaction direction="left-to-right" evidence="15">
        <dbReference type="Rhea" id="RHEA:15018"/>
    </physiologicalReaction>
</comment>
<keyword evidence="7" id="KW-0336">GPI-anchor</keyword>
<feature type="binding site" evidence="26">
    <location>
        <position position="359"/>
    </location>
    <ligand>
        <name>Zn(2+)</name>
        <dbReference type="ChEBI" id="CHEBI:29105"/>
        <label>2</label>
    </ligand>
</feature>
<feature type="binding site" evidence="26">
    <location>
        <position position="189"/>
    </location>
    <ligand>
        <name>Mg(2+)</name>
        <dbReference type="ChEBI" id="CHEBI:18420"/>
    </ligand>
</feature>
<comment type="catalytic activity">
    <reaction evidence="20">
        <text>diphosphate + H2O = 2 phosphate + H(+)</text>
        <dbReference type="Rhea" id="RHEA:24576"/>
        <dbReference type="ChEBI" id="CHEBI:15377"/>
        <dbReference type="ChEBI" id="CHEBI:15378"/>
        <dbReference type="ChEBI" id="CHEBI:33019"/>
        <dbReference type="ChEBI" id="CHEBI:43474"/>
    </reaction>
    <physiologicalReaction direction="left-to-right" evidence="20">
        <dbReference type="Rhea" id="RHEA:24577"/>
    </physiologicalReaction>
</comment>
<comment type="cofactor">
    <cofactor evidence="26">
        <name>Mg(2+)</name>
        <dbReference type="ChEBI" id="CHEBI:18420"/>
    </cofactor>
    <text evidence="26">Binds 1 Mg(2+) ion.</text>
</comment>
<feature type="binding site" evidence="26">
    <location>
        <position position="76"/>
    </location>
    <ligand>
        <name>Zn(2+)</name>
        <dbReference type="ChEBI" id="CHEBI:29105"/>
        <label>2</label>
    </ligand>
</feature>
<comment type="subunit">
    <text evidence="3">Homodimer.</text>
</comment>
<evidence type="ECO:0000256" key="24">
    <source>
        <dbReference type="ARBA" id="ARBA00049526"/>
    </source>
</evidence>
<feature type="binding site" evidence="26">
    <location>
        <position position="397"/>
    </location>
    <ligand>
        <name>Zn(2+)</name>
        <dbReference type="ChEBI" id="CHEBI:29105"/>
        <label>2</label>
    </ligand>
</feature>
<evidence type="ECO:0000256" key="13">
    <source>
        <dbReference type="ARBA" id="ARBA00023180"/>
    </source>
</evidence>
<dbReference type="Gene3D" id="3.40.720.10">
    <property type="entry name" value="Alkaline Phosphatase, subunit A"/>
    <property type="match status" value="1"/>
</dbReference>
<feature type="chain" id="PRO_5026970780" description="Alkaline phosphatase, tissue-nonspecific isozyme" evidence="29">
    <location>
        <begin position="18"/>
        <end position="582"/>
    </location>
</feature>
<evidence type="ECO:0000256" key="3">
    <source>
        <dbReference type="ARBA" id="ARBA00011738"/>
    </source>
</evidence>
<evidence type="ECO:0000256" key="14">
    <source>
        <dbReference type="ARBA" id="ARBA00023288"/>
    </source>
</evidence>
<evidence type="ECO:0000256" key="27">
    <source>
        <dbReference type="RuleBase" id="RU003946"/>
    </source>
</evidence>
<evidence type="ECO:0000256" key="20">
    <source>
        <dbReference type="ARBA" id="ARBA00048097"/>
    </source>
</evidence>
<feature type="region of interest" description="Disordered" evidence="28">
    <location>
        <begin position="512"/>
        <end position="582"/>
    </location>
</feature>